<accession>A0AA91SZE2</accession>
<protein>
    <submittedName>
        <fullName evidence="2">Uncharacterized protein</fullName>
    </submittedName>
</protein>
<feature type="compositionally biased region" description="Low complexity" evidence="1">
    <location>
        <begin position="52"/>
        <end position="63"/>
    </location>
</feature>
<evidence type="ECO:0000256" key="1">
    <source>
        <dbReference type="SAM" id="MobiDB-lite"/>
    </source>
</evidence>
<sequence length="446" mass="50278">MEHSKSYYSESLLSSYFDSGDSLPQDTAMKNSSNAQQGEAHSSHLPSFHLDPPTSTSASIPSPASPLLGVNSSRSSIHSAASSYNSLYSSSQLSDDADLQSIQLPHSIHKTSKSSKLDRLRHLFKGGPQELADNDENATFMKYVYSKLENEYFAVHAGSVLNVSWPEVAEIFLFGDTITALFPSNMQLLSFLLNSSYELGEERFSNLALFHNEDVHDSFALLKSLLPHLDSFNSVLDLYAESGSNIQSPRLFELFSRYANSAEGLCLPLAISMFGNWLLDYNRDTAVESNYENSLILNYFRKAARTALVLRRLVPWFESAVSKFPSQDQISLNRYLKRDTENALSLALYSLGQYHQFMHQYTVAVSLWEINCHLTSDLESGNLAILGLTDGFGFGNRIKERNKLGKRSKTNKFNTKRRIAHLYRILMKRPDFHEYGASWATKDKYD</sequence>
<reference evidence="2 3" key="1">
    <citation type="submission" date="2017-04" db="EMBL/GenBank/DDBJ databases">
        <title>Draft genome of the yeast Clavispora lusitaniae type strain CBS 6936.</title>
        <authorList>
            <person name="Durrens P."/>
            <person name="Klopp C."/>
            <person name="Biteau N."/>
            <person name="Fitton-Ouhabi V."/>
            <person name="Dementhon K."/>
            <person name="Accoceberry I."/>
            <person name="Sherman D.J."/>
            <person name="Noel T."/>
        </authorList>
    </citation>
    <scope>NUCLEOTIDE SEQUENCE [LARGE SCALE GENOMIC DNA]</scope>
    <source>
        <strain evidence="2 3">CBS 6936</strain>
    </source>
</reference>
<dbReference type="AlphaFoldDB" id="A0AA91SZE2"/>
<gene>
    <name evidence="2" type="ORF">A9F13_30g00176</name>
</gene>
<organism evidence="2 3">
    <name type="scientific">Clavispora lusitaniae</name>
    <name type="common">Candida lusitaniae</name>
    <dbReference type="NCBI Taxonomy" id="36911"/>
    <lineage>
        <taxon>Eukaryota</taxon>
        <taxon>Fungi</taxon>
        <taxon>Dikarya</taxon>
        <taxon>Ascomycota</taxon>
        <taxon>Saccharomycotina</taxon>
        <taxon>Pichiomycetes</taxon>
        <taxon>Metschnikowiaceae</taxon>
        <taxon>Clavispora</taxon>
    </lineage>
</organism>
<feature type="region of interest" description="Disordered" evidence="1">
    <location>
        <begin position="19"/>
        <end position="63"/>
    </location>
</feature>
<evidence type="ECO:0000313" key="2">
    <source>
        <dbReference type="EMBL" id="OVF03992.1"/>
    </source>
</evidence>
<evidence type="ECO:0000313" key="3">
    <source>
        <dbReference type="Proteomes" id="UP000195602"/>
    </source>
</evidence>
<name>A0AA91SZE2_CLALS</name>
<feature type="compositionally biased region" description="Polar residues" evidence="1">
    <location>
        <begin position="22"/>
        <end position="40"/>
    </location>
</feature>
<dbReference type="Proteomes" id="UP000195602">
    <property type="component" value="Unassembled WGS sequence"/>
</dbReference>
<dbReference type="EMBL" id="LYUB02000030">
    <property type="protein sequence ID" value="OVF03992.1"/>
    <property type="molecule type" value="Genomic_DNA"/>
</dbReference>
<comment type="caution">
    <text evidence="2">The sequence shown here is derived from an EMBL/GenBank/DDBJ whole genome shotgun (WGS) entry which is preliminary data.</text>
</comment>
<proteinExistence type="predicted"/>
<dbReference type="KEGG" id="clus:A9F13_30g00176"/>